<evidence type="ECO:0000313" key="3">
    <source>
        <dbReference type="Proteomes" id="UP000554286"/>
    </source>
</evidence>
<feature type="region of interest" description="Disordered" evidence="1">
    <location>
        <begin position="53"/>
        <end position="77"/>
    </location>
</feature>
<organism evidence="2 3">
    <name type="scientific">Roseospira visakhapatnamensis</name>
    <dbReference type="NCBI Taxonomy" id="390880"/>
    <lineage>
        <taxon>Bacteria</taxon>
        <taxon>Pseudomonadati</taxon>
        <taxon>Pseudomonadota</taxon>
        <taxon>Alphaproteobacteria</taxon>
        <taxon>Rhodospirillales</taxon>
        <taxon>Rhodospirillaceae</taxon>
        <taxon>Roseospira</taxon>
    </lineage>
</organism>
<feature type="compositionally biased region" description="Basic residues" evidence="1">
    <location>
        <begin position="13"/>
        <end position="25"/>
    </location>
</feature>
<dbReference type="Proteomes" id="UP000554286">
    <property type="component" value="Unassembled WGS sequence"/>
</dbReference>
<evidence type="ECO:0000313" key="2">
    <source>
        <dbReference type="EMBL" id="MBB4266126.1"/>
    </source>
</evidence>
<name>A0A7W6RCR2_9PROT</name>
<dbReference type="RefSeq" id="WP_184044191.1">
    <property type="nucleotide sequence ID" value="NZ_JACIGK010000011.1"/>
</dbReference>
<feature type="region of interest" description="Disordered" evidence="1">
    <location>
        <begin position="1"/>
        <end position="25"/>
    </location>
</feature>
<protein>
    <submittedName>
        <fullName evidence="2">Uncharacterized protein</fullName>
    </submittedName>
</protein>
<evidence type="ECO:0000256" key="1">
    <source>
        <dbReference type="SAM" id="MobiDB-lite"/>
    </source>
</evidence>
<reference evidence="2 3" key="1">
    <citation type="submission" date="2020-08" db="EMBL/GenBank/DDBJ databases">
        <title>Genome sequencing of Purple Non-Sulfur Bacteria from various extreme environments.</title>
        <authorList>
            <person name="Mayer M."/>
        </authorList>
    </citation>
    <scope>NUCLEOTIDE SEQUENCE [LARGE SCALE GENOMIC DNA]</scope>
    <source>
        <strain evidence="2 3">JA131</strain>
    </source>
</reference>
<comment type="caution">
    <text evidence="2">The sequence shown here is derived from an EMBL/GenBank/DDBJ whole genome shotgun (WGS) entry which is preliminary data.</text>
</comment>
<accession>A0A7W6RCR2</accession>
<dbReference type="AlphaFoldDB" id="A0A7W6RCR2"/>
<gene>
    <name evidence="2" type="ORF">GGD89_001755</name>
</gene>
<sequence length="77" mass="8767">MADSTQPVIDRTRIRRRQRGVNQKPKKMRFEIEHVAWETEGIALLNERHAPWHGDAGADGRPAMSPARSTRMKMSSG</sequence>
<proteinExistence type="predicted"/>
<dbReference type="EMBL" id="JACIGK010000011">
    <property type="protein sequence ID" value="MBB4266126.1"/>
    <property type="molecule type" value="Genomic_DNA"/>
</dbReference>
<keyword evidence="3" id="KW-1185">Reference proteome</keyword>